<dbReference type="CDD" id="cd06678">
    <property type="entry name" value="PDZ2_LNX1_2-like"/>
    <property type="match status" value="1"/>
</dbReference>
<dbReference type="PANTHER" id="PTHR19964:SF84">
    <property type="entry name" value="LIGAND OF NUMB PROTEIN X 2-LIKE ISOFORM X1"/>
    <property type="match status" value="1"/>
</dbReference>
<feature type="region of interest" description="Disordered" evidence="5">
    <location>
        <begin position="589"/>
        <end position="621"/>
    </location>
</feature>
<evidence type="ECO:0000313" key="9">
    <source>
        <dbReference type="RefSeq" id="XP_032812139.1"/>
    </source>
</evidence>
<feature type="domain" description="PDZ" evidence="7">
    <location>
        <begin position="508"/>
        <end position="593"/>
    </location>
</feature>
<feature type="compositionally biased region" description="Low complexity" evidence="5">
    <location>
        <begin position="254"/>
        <end position="269"/>
    </location>
</feature>
<keyword evidence="8" id="KW-1185">Reference proteome</keyword>
<keyword evidence="1" id="KW-0479">Metal-binding</keyword>
<feature type="compositionally biased region" description="Low complexity" evidence="5">
    <location>
        <begin position="467"/>
        <end position="478"/>
    </location>
</feature>
<dbReference type="Gene3D" id="2.30.42.10">
    <property type="match status" value="4"/>
</dbReference>
<feature type="domain" description="PDZ" evidence="7">
    <location>
        <begin position="637"/>
        <end position="709"/>
    </location>
</feature>
<feature type="region of interest" description="Disordered" evidence="5">
    <location>
        <begin position="424"/>
        <end position="502"/>
    </location>
</feature>
<dbReference type="FunFam" id="2.30.42.10:FF:000164">
    <property type="entry name" value="Ligand of numb-protein X 2"/>
    <property type="match status" value="1"/>
</dbReference>
<dbReference type="Pfam" id="PF00595">
    <property type="entry name" value="PDZ"/>
    <property type="match status" value="4"/>
</dbReference>
<dbReference type="SUPFAM" id="SSF50156">
    <property type="entry name" value="PDZ domain-like"/>
    <property type="match status" value="4"/>
</dbReference>
<dbReference type="Gene3D" id="3.30.40.10">
    <property type="entry name" value="Zinc/RING finger domain, C3HC4 (zinc finger)"/>
    <property type="match status" value="1"/>
</dbReference>
<dbReference type="CDD" id="cd06679">
    <property type="entry name" value="PDZ3_LNX1_2-like"/>
    <property type="match status" value="1"/>
</dbReference>
<dbReference type="SUPFAM" id="SSF57850">
    <property type="entry name" value="RING/U-box"/>
    <property type="match status" value="1"/>
</dbReference>
<gene>
    <name evidence="9" type="primary">LNX2</name>
</gene>
<feature type="region of interest" description="Disordered" evidence="5">
    <location>
        <begin position="302"/>
        <end position="331"/>
    </location>
</feature>
<evidence type="ECO:0000256" key="1">
    <source>
        <dbReference type="ARBA" id="ARBA00022723"/>
    </source>
</evidence>
<feature type="region of interest" description="Disordered" evidence="5">
    <location>
        <begin position="240"/>
        <end position="277"/>
    </location>
</feature>
<dbReference type="Pfam" id="PF13445">
    <property type="entry name" value="zf-RING_UBOX"/>
    <property type="match status" value="1"/>
</dbReference>
<dbReference type="InterPro" id="IPR017907">
    <property type="entry name" value="Znf_RING_CS"/>
</dbReference>
<evidence type="ECO:0000256" key="5">
    <source>
        <dbReference type="SAM" id="MobiDB-lite"/>
    </source>
</evidence>
<evidence type="ECO:0000256" key="2">
    <source>
        <dbReference type="ARBA" id="ARBA00022771"/>
    </source>
</evidence>
<feature type="region of interest" description="Disordered" evidence="5">
    <location>
        <begin position="204"/>
        <end position="227"/>
    </location>
</feature>
<dbReference type="PROSITE" id="PS50106">
    <property type="entry name" value="PDZ"/>
    <property type="match status" value="4"/>
</dbReference>
<dbReference type="PANTHER" id="PTHR19964">
    <property type="entry name" value="MULTIPLE PDZ DOMAIN PROTEIN"/>
    <property type="match status" value="1"/>
</dbReference>
<dbReference type="CDD" id="cd06680">
    <property type="entry name" value="PDZ4_LNX1_2-like"/>
    <property type="match status" value="1"/>
</dbReference>
<keyword evidence="3" id="KW-0862">Zinc</keyword>
<dbReference type="AlphaFoldDB" id="A0AAJ7T6L1"/>
<feature type="region of interest" description="Disordered" evidence="5">
    <location>
        <begin position="15"/>
        <end position="38"/>
    </location>
</feature>
<evidence type="ECO:0000256" key="3">
    <source>
        <dbReference type="ARBA" id="ARBA00022833"/>
    </source>
</evidence>
<dbReference type="InterPro" id="IPR001478">
    <property type="entry name" value="PDZ"/>
</dbReference>
<dbReference type="PROSITE" id="PS50089">
    <property type="entry name" value="ZF_RING_2"/>
    <property type="match status" value="1"/>
</dbReference>
<dbReference type="InterPro" id="IPR051342">
    <property type="entry name" value="PDZ_scaffold"/>
</dbReference>
<dbReference type="Proteomes" id="UP001318040">
    <property type="component" value="Chromosome 18"/>
</dbReference>
<evidence type="ECO:0000256" key="4">
    <source>
        <dbReference type="PROSITE-ProRule" id="PRU00175"/>
    </source>
</evidence>
<dbReference type="SMART" id="SM00184">
    <property type="entry name" value="RING"/>
    <property type="match status" value="1"/>
</dbReference>
<keyword evidence="2 4" id="KW-0863">Zinc-finger</keyword>
<evidence type="ECO:0000313" key="8">
    <source>
        <dbReference type="Proteomes" id="UP001318040"/>
    </source>
</evidence>
<protein>
    <submittedName>
        <fullName evidence="9">Ligand of Numb protein X 2</fullName>
    </submittedName>
</protein>
<name>A0AAJ7T6L1_PETMA</name>
<dbReference type="RefSeq" id="XP_032812139.1">
    <property type="nucleotide sequence ID" value="XM_032956248.1"/>
</dbReference>
<feature type="compositionally biased region" description="Pro residues" evidence="5">
    <location>
        <begin position="479"/>
        <end position="488"/>
    </location>
</feature>
<evidence type="ECO:0000259" key="7">
    <source>
        <dbReference type="PROSITE" id="PS50106"/>
    </source>
</evidence>
<dbReference type="InterPro" id="IPR027370">
    <property type="entry name" value="Znf-RING_euk"/>
</dbReference>
<feature type="domain" description="RING-type" evidence="6">
    <location>
        <begin position="71"/>
        <end position="131"/>
    </location>
</feature>
<accession>A0AAJ7T6L1</accession>
<reference evidence="9" key="1">
    <citation type="submission" date="2025-08" db="UniProtKB">
        <authorList>
            <consortium name="RefSeq"/>
        </authorList>
    </citation>
    <scope>IDENTIFICATION</scope>
    <source>
        <tissue evidence="9">Sperm</tissue>
    </source>
</reference>
<dbReference type="CDD" id="cd06677">
    <property type="entry name" value="PDZ1_LNX1_2-like"/>
    <property type="match status" value="1"/>
</dbReference>
<dbReference type="GO" id="GO:0008270">
    <property type="term" value="F:zinc ion binding"/>
    <property type="evidence" value="ECO:0007669"/>
    <property type="project" value="UniProtKB-KW"/>
</dbReference>
<dbReference type="FunFam" id="2.30.42.10:FF:000081">
    <property type="entry name" value="Ligand of Numb protein X 2"/>
    <property type="match status" value="1"/>
</dbReference>
<sequence length="854" mass="87933">MIAASHADILPSGSIPSAGEVSLGTTSPPTAAMPTPPPPPLALCPDCGQLHSAAEGHVYDYRQEVDDDLTCHICLQPLVSPTDTPCGHTYCARCLRGFLLATSSGGCGSSGAGGGNGSGKGGLGAFCPLDRRPLRPEACRAASLLVRRLLDKLPVACPFAAECGRSALPRGDLADHLRRRCVGMSQHHAAEEGLSRRGAICPGALHVGGPDSEAQAGGTEGSSSSSSSAAAAAAAAAAASSSPLGPDEPGSLGGSNCSVSGGSGVSESGLDNPAFEESTDEEIALEHPLSRMRRPLSRALSHLRRTNSGSSVGREDQADDDTPRDLGGIPDGEVTTIEVARANPYMELGISVVGGCETPLITVVIQDVFREGAIALDGRLLPGDQILQVNGVDISNVSHNSARAALARPCPSLRLTVLRERRYGTSGTRAAPQPPPAQQLQPAAGQPAPPPGTAAPPQQHVQGSQRTAPAAATASQQPAGPPPGPPSAEGPESAAAAGGAGATDDSFHVVLHKRGGSGREQLGIKLVRCGDDSGVFVLDLLEGGPAAVDGRLRPSDRVLSINGHDLRQGTPEMAAQVIQGSEDRVHIVVSRPGKPGPPGPGGQDGRSHAIPGAAHPSPPKPCHYRELSQAVSCQEKVVTVRKEASESLGMTVAGGLASRSGELPIFVTSVQGHGCLGRDGRIHRGDVLMSVNGVDLTRRSHSEAVAQLKACAVCPVVTLRALEVRVHSGPGATATNAEHEYDANWSPPWLMWLGLPSFLQSRKEVILRRSTSGSWGFSIVGGYEENHSNQPFFIKSIVLGTPAYNDGRLKCGDMIVAVNGHGTTGMSHAALVTLLKELRGKVTLTVVSWPGSIL</sequence>
<feature type="compositionally biased region" description="Basic and acidic residues" evidence="5">
    <location>
        <begin position="313"/>
        <end position="324"/>
    </location>
</feature>
<evidence type="ECO:0000259" key="6">
    <source>
        <dbReference type="PROSITE" id="PS50089"/>
    </source>
</evidence>
<dbReference type="InterPro" id="IPR001841">
    <property type="entry name" value="Znf_RING"/>
</dbReference>
<organism evidence="8 9">
    <name type="scientific">Petromyzon marinus</name>
    <name type="common">Sea lamprey</name>
    <dbReference type="NCBI Taxonomy" id="7757"/>
    <lineage>
        <taxon>Eukaryota</taxon>
        <taxon>Metazoa</taxon>
        <taxon>Chordata</taxon>
        <taxon>Craniata</taxon>
        <taxon>Vertebrata</taxon>
        <taxon>Cyclostomata</taxon>
        <taxon>Hyperoartia</taxon>
        <taxon>Petromyzontiformes</taxon>
        <taxon>Petromyzontidae</taxon>
        <taxon>Petromyzon</taxon>
    </lineage>
</organism>
<dbReference type="SMART" id="SM00228">
    <property type="entry name" value="PDZ"/>
    <property type="match status" value="4"/>
</dbReference>
<proteinExistence type="predicted"/>
<dbReference type="InterPro" id="IPR036034">
    <property type="entry name" value="PDZ_sf"/>
</dbReference>
<feature type="domain" description="PDZ" evidence="7">
    <location>
        <begin position="336"/>
        <end position="421"/>
    </location>
</feature>
<dbReference type="PROSITE" id="PS00518">
    <property type="entry name" value="ZF_RING_1"/>
    <property type="match status" value="1"/>
</dbReference>
<dbReference type="InterPro" id="IPR013083">
    <property type="entry name" value="Znf_RING/FYVE/PHD"/>
</dbReference>
<feature type="domain" description="PDZ" evidence="7">
    <location>
        <begin position="764"/>
        <end position="850"/>
    </location>
</feature>
<dbReference type="KEGG" id="pmrn:116943459"/>